<dbReference type="GO" id="GO:0005524">
    <property type="term" value="F:ATP binding"/>
    <property type="evidence" value="ECO:0007669"/>
    <property type="project" value="InterPro"/>
</dbReference>
<evidence type="ECO:0000259" key="1">
    <source>
        <dbReference type="PROSITE" id="PS50011"/>
    </source>
</evidence>
<keyword evidence="3" id="KW-1185">Reference proteome</keyword>
<dbReference type="InterPro" id="IPR000719">
    <property type="entry name" value="Prot_kinase_dom"/>
</dbReference>
<gene>
    <name evidence="2" type="ORF">TWF694_006570</name>
</gene>
<comment type="caution">
    <text evidence="2">The sequence shown here is derived from an EMBL/GenBank/DDBJ whole genome shotgun (WGS) entry which is preliminary data.</text>
</comment>
<evidence type="ECO:0000313" key="2">
    <source>
        <dbReference type="EMBL" id="KAK6542627.1"/>
    </source>
</evidence>
<sequence>MEVAQPFYLYIATGLSPDDKKEVRDQMIKAVEVLHNEKNMIHGDIKPANFLKCSDGRIVLFDFESARLMDEDHHAWMDGDGQRTSGYYSSECLNRCPGSYNISPTKFDDQYALAFSVWELYTGKISLSEFPYGGDNLMDYIKGGRTVDVMEVEDLETREWIAKMLREGDANFTI</sequence>
<dbReference type="GO" id="GO:0004672">
    <property type="term" value="F:protein kinase activity"/>
    <property type="evidence" value="ECO:0007669"/>
    <property type="project" value="InterPro"/>
</dbReference>
<evidence type="ECO:0000313" key="3">
    <source>
        <dbReference type="Proteomes" id="UP001365542"/>
    </source>
</evidence>
<dbReference type="Proteomes" id="UP001365542">
    <property type="component" value="Unassembled WGS sequence"/>
</dbReference>
<feature type="domain" description="Protein kinase" evidence="1">
    <location>
        <begin position="1"/>
        <end position="174"/>
    </location>
</feature>
<dbReference type="AlphaFoldDB" id="A0AAV9XKK3"/>
<dbReference type="Gene3D" id="1.10.510.10">
    <property type="entry name" value="Transferase(Phosphotransferase) domain 1"/>
    <property type="match status" value="1"/>
</dbReference>
<accession>A0AAV9XKK3</accession>
<reference evidence="2 3" key="1">
    <citation type="submission" date="2019-10" db="EMBL/GenBank/DDBJ databases">
        <authorList>
            <person name="Palmer J.M."/>
        </authorList>
    </citation>
    <scope>NUCLEOTIDE SEQUENCE [LARGE SCALE GENOMIC DNA]</scope>
    <source>
        <strain evidence="2 3">TWF694</strain>
    </source>
</reference>
<dbReference type="PROSITE" id="PS50011">
    <property type="entry name" value="PROTEIN_KINASE_DOM"/>
    <property type="match status" value="1"/>
</dbReference>
<dbReference type="Pfam" id="PF00069">
    <property type="entry name" value="Pkinase"/>
    <property type="match status" value="1"/>
</dbReference>
<dbReference type="SUPFAM" id="SSF56112">
    <property type="entry name" value="Protein kinase-like (PK-like)"/>
    <property type="match status" value="1"/>
</dbReference>
<organism evidence="2 3">
    <name type="scientific">Orbilia ellipsospora</name>
    <dbReference type="NCBI Taxonomy" id="2528407"/>
    <lineage>
        <taxon>Eukaryota</taxon>
        <taxon>Fungi</taxon>
        <taxon>Dikarya</taxon>
        <taxon>Ascomycota</taxon>
        <taxon>Pezizomycotina</taxon>
        <taxon>Orbiliomycetes</taxon>
        <taxon>Orbiliales</taxon>
        <taxon>Orbiliaceae</taxon>
        <taxon>Orbilia</taxon>
    </lineage>
</organism>
<dbReference type="InterPro" id="IPR011009">
    <property type="entry name" value="Kinase-like_dom_sf"/>
</dbReference>
<name>A0AAV9XKK3_9PEZI</name>
<proteinExistence type="predicted"/>
<dbReference type="EMBL" id="JAVHJO010000002">
    <property type="protein sequence ID" value="KAK6542627.1"/>
    <property type="molecule type" value="Genomic_DNA"/>
</dbReference>
<protein>
    <recommendedName>
        <fullName evidence="1">Protein kinase domain-containing protein</fullName>
    </recommendedName>
</protein>